<dbReference type="AlphaFoldDB" id="A0A2I2KI70"/>
<evidence type="ECO:0000313" key="2">
    <source>
        <dbReference type="EMBL" id="SNQ45362.1"/>
    </source>
</evidence>
<organism evidence="2 3">
    <name type="scientific">Frankia canadensis</name>
    <dbReference type="NCBI Taxonomy" id="1836972"/>
    <lineage>
        <taxon>Bacteria</taxon>
        <taxon>Bacillati</taxon>
        <taxon>Actinomycetota</taxon>
        <taxon>Actinomycetes</taxon>
        <taxon>Frankiales</taxon>
        <taxon>Frankiaceae</taxon>
        <taxon>Frankia</taxon>
    </lineage>
</organism>
<feature type="region of interest" description="Disordered" evidence="1">
    <location>
        <begin position="71"/>
        <end position="157"/>
    </location>
</feature>
<reference evidence="2 3" key="1">
    <citation type="submission" date="2017-06" db="EMBL/GenBank/DDBJ databases">
        <authorList>
            <person name="Kim H.J."/>
            <person name="Triplett B.A."/>
        </authorList>
    </citation>
    <scope>NUCLEOTIDE SEQUENCE [LARGE SCALE GENOMIC DNA]</scope>
    <source>
        <strain evidence="2">FRACA_ARgP5</strain>
    </source>
</reference>
<protein>
    <submittedName>
        <fullName evidence="2">Uncharacterized protein</fullName>
    </submittedName>
</protein>
<dbReference type="RefSeq" id="WP_101829548.1">
    <property type="nucleotide sequence ID" value="NZ_FZMO01000001.1"/>
</dbReference>
<accession>A0A2I2KI70</accession>
<gene>
    <name evidence="2" type="ORF">FRACA_10121</name>
</gene>
<feature type="compositionally biased region" description="Basic and acidic residues" evidence="1">
    <location>
        <begin position="135"/>
        <end position="146"/>
    </location>
</feature>
<dbReference type="Proteomes" id="UP000234331">
    <property type="component" value="Unassembled WGS sequence"/>
</dbReference>
<name>A0A2I2KI70_9ACTN</name>
<proteinExistence type="predicted"/>
<evidence type="ECO:0000313" key="3">
    <source>
        <dbReference type="Proteomes" id="UP000234331"/>
    </source>
</evidence>
<keyword evidence="3" id="KW-1185">Reference proteome</keyword>
<evidence type="ECO:0000256" key="1">
    <source>
        <dbReference type="SAM" id="MobiDB-lite"/>
    </source>
</evidence>
<sequence length="157" mass="16509">MNGPIHVLRMPGSRRLWFDNANGHRHFASPAALNDNEATQLIQQMLDLLPAGLPAEETVRLAVRLILSHTADDDPTIPGEAAPEDDAAVPASPVTGPLSPTGSILTIPPSETAKADSVMTGRHALPDTLGAVTAPDRRDVPGDLRTFHPHTANGSVA</sequence>
<dbReference type="EMBL" id="FZMO01000001">
    <property type="protein sequence ID" value="SNQ45362.1"/>
    <property type="molecule type" value="Genomic_DNA"/>
</dbReference>